<sequence>MTEQAETMGQVGRRPRFQSLRTLLNILVIIFSVFMIIVQTPGLLAGKPSDAFEVLFGWDTGSWSWVGRVAMIIGWLAIIYYRVQALRRTRAATQS</sequence>
<dbReference type="AlphaFoldDB" id="A0A4U3MNL1"/>
<dbReference type="RefSeq" id="WP_137246356.1">
    <property type="nucleotide sequence ID" value="NZ_SZQA01000005.1"/>
</dbReference>
<feature type="transmembrane region" description="Helical" evidence="1">
    <location>
        <begin position="23"/>
        <end position="45"/>
    </location>
</feature>
<name>A0A4U3MNL1_9ACTN</name>
<protein>
    <submittedName>
        <fullName evidence="2">Uncharacterized protein</fullName>
    </submittedName>
</protein>
<dbReference type="EMBL" id="SZQA01000005">
    <property type="protein sequence ID" value="TKK89787.1"/>
    <property type="molecule type" value="Genomic_DNA"/>
</dbReference>
<dbReference type="Proteomes" id="UP000308705">
    <property type="component" value="Unassembled WGS sequence"/>
</dbReference>
<reference evidence="2 3" key="1">
    <citation type="submission" date="2019-04" db="EMBL/GenBank/DDBJ databases">
        <title>Herbidospora sp. NEAU-GS14.nov., a novel actinomycete isolated from soil.</title>
        <authorList>
            <person name="Han L."/>
        </authorList>
    </citation>
    <scope>NUCLEOTIDE SEQUENCE [LARGE SCALE GENOMIC DNA]</scope>
    <source>
        <strain evidence="2 3">NEAU-GS14</strain>
    </source>
</reference>
<comment type="caution">
    <text evidence="2">The sequence shown here is derived from an EMBL/GenBank/DDBJ whole genome shotgun (WGS) entry which is preliminary data.</text>
</comment>
<organism evidence="2 3">
    <name type="scientific">Herbidospora galbida</name>
    <dbReference type="NCBI Taxonomy" id="2575442"/>
    <lineage>
        <taxon>Bacteria</taxon>
        <taxon>Bacillati</taxon>
        <taxon>Actinomycetota</taxon>
        <taxon>Actinomycetes</taxon>
        <taxon>Streptosporangiales</taxon>
        <taxon>Streptosporangiaceae</taxon>
        <taxon>Herbidospora</taxon>
    </lineage>
</organism>
<proteinExistence type="predicted"/>
<evidence type="ECO:0000256" key="1">
    <source>
        <dbReference type="SAM" id="Phobius"/>
    </source>
</evidence>
<dbReference type="OrthoDB" id="9992323at2"/>
<feature type="transmembrane region" description="Helical" evidence="1">
    <location>
        <begin position="65"/>
        <end position="83"/>
    </location>
</feature>
<evidence type="ECO:0000313" key="3">
    <source>
        <dbReference type="Proteomes" id="UP000308705"/>
    </source>
</evidence>
<evidence type="ECO:0000313" key="2">
    <source>
        <dbReference type="EMBL" id="TKK89787.1"/>
    </source>
</evidence>
<keyword evidence="1" id="KW-0812">Transmembrane</keyword>
<gene>
    <name evidence="2" type="ORF">FDA94_07790</name>
</gene>
<keyword evidence="1" id="KW-0472">Membrane</keyword>
<keyword evidence="3" id="KW-1185">Reference proteome</keyword>
<keyword evidence="1" id="KW-1133">Transmembrane helix</keyword>
<accession>A0A4U3MNL1</accession>